<comment type="caution">
    <text evidence="1">The sequence shown here is derived from an EMBL/GenBank/DDBJ whole genome shotgun (WGS) entry which is preliminary data.</text>
</comment>
<reference evidence="1" key="1">
    <citation type="submission" date="2023-04" db="EMBL/GenBank/DDBJ databases">
        <title>A chromosome-level genome assembly of the parasitoid wasp Eretmocerus hayati.</title>
        <authorList>
            <person name="Zhong Y."/>
            <person name="Liu S."/>
            <person name="Liu Y."/>
        </authorList>
    </citation>
    <scope>NUCLEOTIDE SEQUENCE</scope>
    <source>
        <strain evidence="1">ZJU_SS_LIU_2023</strain>
    </source>
</reference>
<evidence type="ECO:0000313" key="2">
    <source>
        <dbReference type="Proteomes" id="UP001239111"/>
    </source>
</evidence>
<name>A0ACC2PBR9_9HYME</name>
<protein>
    <submittedName>
        <fullName evidence="1">Uncharacterized protein</fullName>
    </submittedName>
</protein>
<keyword evidence="2" id="KW-1185">Reference proteome</keyword>
<gene>
    <name evidence="1" type="ORF">QAD02_016539</name>
</gene>
<dbReference type="Proteomes" id="UP001239111">
    <property type="component" value="Chromosome 2"/>
</dbReference>
<evidence type="ECO:0000313" key="1">
    <source>
        <dbReference type="EMBL" id="KAJ8680752.1"/>
    </source>
</evidence>
<sequence length="328" mass="37830">MSDSLENHQTVYSCPSIINNFSELPIKVGVPVFSTPFQIGHCEFKIRVYPGGNTETERDWISIFLELLKPSAVRIQYVLSILDLDGSKRLSRMTNSRALPEFIVGTEKYANGFRKFISYSEVVNSILKSTNDQLIILCEIFDLKEPESLYALQRITNYGKYLNDEQYSDVKIMVKSKTIHAHKIVLVTGSEVLAAMFEQDPRENRENVIKIKDVKFEVMFELIRFIYTGQVFNIEKIVKELLIAADKYQVCELKTKCSKYLSRLLSNYNVLELLTFADHYNVDDLKTKSIDHFLIHRKDIVKTPDFEAKLKKMKANLIAQIITDLSNS</sequence>
<dbReference type="EMBL" id="CM056742">
    <property type="protein sequence ID" value="KAJ8680752.1"/>
    <property type="molecule type" value="Genomic_DNA"/>
</dbReference>
<proteinExistence type="predicted"/>
<organism evidence="1 2">
    <name type="scientific">Eretmocerus hayati</name>
    <dbReference type="NCBI Taxonomy" id="131215"/>
    <lineage>
        <taxon>Eukaryota</taxon>
        <taxon>Metazoa</taxon>
        <taxon>Ecdysozoa</taxon>
        <taxon>Arthropoda</taxon>
        <taxon>Hexapoda</taxon>
        <taxon>Insecta</taxon>
        <taxon>Pterygota</taxon>
        <taxon>Neoptera</taxon>
        <taxon>Endopterygota</taxon>
        <taxon>Hymenoptera</taxon>
        <taxon>Apocrita</taxon>
        <taxon>Proctotrupomorpha</taxon>
        <taxon>Chalcidoidea</taxon>
        <taxon>Aphelinidae</taxon>
        <taxon>Aphelininae</taxon>
        <taxon>Eretmocerus</taxon>
    </lineage>
</organism>
<accession>A0ACC2PBR9</accession>